<dbReference type="PANTHER" id="PTHR32125">
    <property type="entry name" value="2-C-METHYL-D-ERYTHRITOL 4-PHOSPHATE CYTIDYLYLTRANSFERASE, CHLOROPLASTIC"/>
    <property type="match status" value="1"/>
</dbReference>
<dbReference type="InterPro" id="IPR018294">
    <property type="entry name" value="ISPD_synthase_CS"/>
</dbReference>
<dbReference type="Pfam" id="PF01128">
    <property type="entry name" value="IspD"/>
    <property type="match status" value="1"/>
</dbReference>
<comment type="pathway">
    <text evidence="2 7">Isoprenoid biosynthesis; isopentenyl diphosphate biosynthesis via DXP pathway; isopentenyl diphosphate from 1-deoxy-D-xylulose 5-phosphate: step 2/6.</text>
</comment>
<evidence type="ECO:0000313" key="8">
    <source>
        <dbReference type="EMBL" id="PSB92173.1"/>
    </source>
</evidence>
<dbReference type="EMBL" id="MUHY01000001">
    <property type="protein sequence ID" value="PSB92173.1"/>
    <property type="molecule type" value="Genomic_DNA"/>
</dbReference>
<evidence type="ECO:0000256" key="4">
    <source>
        <dbReference type="ARBA" id="ARBA00022679"/>
    </source>
</evidence>
<keyword evidence="4 7" id="KW-0808">Transferase</keyword>
<accession>A0ABX5FFC0</accession>
<keyword evidence="5 7" id="KW-0548">Nucleotidyltransferase</keyword>
<feature type="site" description="Positions MEP for the nucleophilic attack" evidence="7">
    <location>
        <position position="220"/>
    </location>
</feature>
<dbReference type="PROSITE" id="PS01295">
    <property type="entry name" value="ISPD"/>
    <property type="match status" value="1"/>
</dbReference>
<organism evidence="8 9">
    <name type="scientific">Candidatus Pandoraea novymonadis</name>
    <dbReference type="NCBI Taxonomy" id="1808959"/>
    <lineage>
        <taxon>Bacteria</taxon>
        <taxon>Pseudomonadati</taxon>
        <taxon>Pseudomonadota</taxon>
        <taxon>Betaproteobacteria</taxon>
        <taxon>Burkholderiales</taxon>
        <taxon>Burkholderiaceae</taxon>
        <taxon>Pandoraea</taxon>
    </lineage>
</organism>
<evidence type="ECO:0000256" key="2">
    <source>
        <dbReference type="ARBA" id="ARBA00004787"/>
    </source>
</evidence>
<reference evidence="8 9" key="1">
    <citation type="journal article" date="2017" name="Front. Microbiol.">
        <title>Genome of Ca. Pandoraea novymonadis, an Endosymbiotic Bacterium of the Trypanosomatid Novymonas esmeraldas.</title>
        <authorList>
            <person name="Kostygov A.Y."/>
            <person name="Butenko A."/>
            <person name="Nenarokova A."/>
            <person name="Tashyreva D."/>
            <person name="Flegontov P."/>
            <person name="Lukes J."/>
            <person name="Yurchenko V."/>
        </authorList>
    </citation>
    <scope>NUCLEOTIDE SEQUENCE [LARGE SCALE GENOMIC DNA]</scope>
    <source>
        <strain evidence="8 9">E262</strain>
    </source>
</reference>
<comment type="similarity">
    <text evidence="3 7">Belongs to the IspD/TarI cytidylyltransferase family. IspD subfamily.</text>
</comment>
<sequence>MTDQIFALIPCAGAGLRAGLSIPKQYCSVAGRAILHHALAAFDACPEFSRTLVVLAPDDNHFDAHYFRNLRFSVRRCGGRSRQESVLNGLHALSDFGAHDSDWVLVHDAARPGITTTLIRKLISTLYNDPVGGLLALPIVDTLKSGVFSVGSSGLAEVRKTETRDGLWQAQTPQMFRLGMLCLALEKALDSCIEITDESSAIERLGHHPKLVCGSLRNFKVTYPEDFFLAETLLSTPCEFD</sequence>
<keyword evidence="9" id="KW-1185">Reference proteome</keyword>
<name>A0ABX5FFC0_9BURK</name>
<dbReference type="CDD" id="cd02516">
    <property type="entry name" value="CDP-ME_synthetase"/>
    <property type="match status" value="1"/>
</dbReference>
<dbReference type="InterPro" id="IPR029044">
    <property type="entry name" value="Nucleotide-diphossugar_trans"/>
</dbReference>
<dbReference type="RefSeq" id="WP_106182380.1">
    <property type="nucleotide sequence ID" value="NZ_MUHY01000001.1"/>
</dbReference>
<dbReference type="InterPro" id="IPR001228">
    <property type="entry name" value="IspD"/>
</dbReference>
<evidence type="ECO:0000256" key="1">
    <source>
        <dbReference type="ARBA" id="ARBA00001282"/>
    </source>
</evidence>
<dbReference type="InterPro" id="IPR050088">
    <property type="entry name" value="IspD/TarI_cytidylyltransf_bact"/>
</dbReference>
<evidence type="ECO:0000256" key="5">
    <source>
        <dbReference type="ARBA" id="ARBA00022695"/>
    </source>
</evidence>
<dbReference type="SUPFAM" id="SSF53448">
    <property type="entry name" value="Nucleotide-diphospho-sugar transferases"/>
    <property type="match status" value="1"/>
</dbReference>
<evidence type="ECO:0000256" key="3">
    <source>
        <dbReference type="ARBA" id="ARBA00009789"/>
    </source>
</evidence>
<dbReference type="HAMAP" id="MF_00108">
    <property type="entry name" value="IspD"/>
    <property type="match status" value="1"/>
</dbReference>
<evidence type="ECO:0000313" key="9">
    <source>
        <dbReference type="Proteomes" id="UP000242660"/>
    </source>
</evidence>
<gene>
    <name evidence="7 8" type="primary">ispD</name>
    <name evidence="8" type="ORF">BZL35_00407</name>
</gene>
<keyword evidence="6 7" id="KW-0414">Isoprene biosynthesis</keyword>
<dbReference type="Gene3D" id="3.90.550.10">
    <property type="entry name" value="Spore Coat Polysaccharide Biosynthesis Protein SpsA, Chain A"/>
    <property type="match status" value="1"/>
</dbReference>
<comment type="caution">
    <text evidence="8">The sequence shown here is derived from an EMBL/GenBank/DDBJ whole genome shotgun (WGS) entry which is preliminary data.</text>
</comment>
<dbReference type="InterPro" id="IPR034683">
    <property type="entry name" value="IspD/TarI"/>
</dbReference>
<comment type="function">
    <text evidence="7">Catalyzes the formation of 4-diphosphocytidyl-2-C-methyl-D-erythritol from CTP and 2-C-methyl-D-erythritol 4-phosphate (MEP).</text>
</comment>
<protein>
    <recommendedName>
        <fullName evidence="7">2-C-methyl-D-erythritol 4-phosphate cytidylyltransferase</fullName>
        <ecNumber evidence="7">2.7.7.60</ecNumber>
    </recommendedName>
    <alternativeName>
        <fullName evidence="7">4-diphosphocytidyl-2C-methyl-D-erythritol synthase</fullName>
    </alternativeName>
    <alternativeName>
        <fullName evidence="7">MEP cytidylyltransferase</fullName>
        <shortName evidence="7">MCT</shortName>
    </alternativeName>
</protein>
<dbReference type="Proteomes" id="UP000242660">
    <property type="component" value="Unassembled WGS sequence"/>
</dbReference>
<comment type="catalytic activity">
    <reaction evidence="1 7">
        <text>2-C-methyl-D-erythritol 4-phosphate + CTP + H(+) = 4-CDP-2-C-methyl-D-erythritol + diphosphate</text>
        <dbReference type="Rhea" id="RHEA:13429"/>
        <dbReference type="ChEBI" id="CHEBI:15378"/>
        <dbReference type="ChEBI" id="CHEBI:33019"/>
        <dbReference type="ChEBI" id="CHEBI:37563"/>
        <dbReference type="ChEBI" id="CHEBI:57823"/>
        <dbReference type="ChEBI" id="CHEBI:58262"/>
        <dbReference type="EC" id="2.7.7.60"/>
    </reaction>
</comment>
<feature type="site" description="Transition state stabilizer" evidence="7">
    <location>
        <position position="17"/>
    </location>
</feature>
<dbReference type="GO" id="GO:0016779">
    <property type="term" value="F:nucleotidyltransferase activity"/>
    <property type="evidence" value="ECO:0007669"/>
    <property type="project" value="UniProtKB-KW"/>
</dbReference>
<dbReference type="EC" id="2.7.7.60" evidence="7"/>
<dbReference type="PANTHER" id="PTHR32125:SF4">
    <property type="entry name" value="2-C-METHYL-D-ERYTHRITOL 4-PHOSPHATE CYTIDYLYLTRANSFERASE, CHLOROPLASTIC"/>
    <property type="match status" value="1"/>
</dbReference>
<evidence type="ECO:0000256" key="7">
    <source>
        <dbReference type="HAMAP-Rule" id="MF_00108"/>
    </source>
</evidence>
<dbReference type="NCBIfam" id="TIGR00453">
    <property type="entry name" value="ispD"/>
    <property type="match status" value="1"/>
</dbReference>
<feature type="site" description="Positions MEP for the nucleophilic attack" evidence="7">
    <location>
        <position position="164"/>
    </location>
</feature>
<feature type="site" description="Transition state stabilizer" evidence="7">
    <location>
        <position position="24"/>
    </location>
</feature>
<proteinExistence type="inferred from homology"/>
<evidence type="ECO:0000256" key="6">
    <source>
        <dbReference type="ARBA" id="ARBA00023229"/>
    </source>
</evidence>